<dbReference type="EMBL" id="JBHSRS010000081">
    <property type="protein sequence ID" value="MFC6283010.1"/>
    <property type="molecule type" value="Genomic_DNA"/>
</dbReference>
<keyword evidence="3" id="KW-1185">Reference proteome</keyword>
<name>A0ABW1U1H3_9BURK</name>
<organism evidence="2 3">
    <name type="scientific">Polaromonas aquatica</name>
    <dbReference type="NCBI Taxonomy" id="332657"/>
    <lineage>
        <taxon>Bacteria</taxon>
        <taxon>Pseudomonadati</taxon>
        <taxon>Pseudomonadota</taxon>
        <taxon>Betaproteobacteria</taxon>
        <taxon>Burkholderiales</taxon>
        <taxon>Comamonadaceae</taxon>
        <taxon>Polaromonas</taxon>
    </lineage>
</organism>
<evidence type="ECO:0000313" key="3">
    <source>
        <dbReference type="Proteomes" id="UP001596270"/>
    </source>
</evidence>
<dbReference type="SUPFAM" id="SSF75304">
    <property type="entry name" value="Amidase signature (AS) enzymes"/>
    <property type="match status" value="1"/>
</dbReference>
<dbReference type="RefSeq" id="WP_371436414.1">
    <property type="nucleotide sequence ID" value="NZ_JBHSRS010000081.1"/>
</dbReference>
<dbReference type="InterPro" id="IPR036928">
    <property type="entry name" value="AS_sf"/>
</dbReference>
<dbReference type="InterPro" id="IPR000120">
    <property type="entry name" value="Amidase"/>
</dbReference>
<accession>A0ABW1U1H3</accession>
<dbReference type="InterPro" id="IPR020556">
    <property type="entry name" value="Amidase_CS"/>
</dbReference>
<protein>
    <submittedName>
        <fullName evidence="2">Amidase</fullName>
    </submittedName>
</protein>
<dbReference type="PANTHER" id="PTHR11895">
    <property type="entry name" value="TRANSAMIDASE"/>
    <property type="match status" value="1"/>
</dbReference>
<gene>
    <name evidence="2" type="ORF">ACFQND_17435</name>
</gene>
<proteinExistence type="predicted"/>
<dbReference type="Pfam" id="PF01425">
    <property type="entry name" value="Amidase"/>
    <property type="match status" value="1"/>
</dbReference>
<evidence type="ECO:0000259" key="1">
    <source>
        <dbReference type="Pfam" id="PF01425"/>
    </source>
</evidence>
<comment type="caution">
    <text evidence="2">The sequence shown here is derived from an EMBL/GenBank/DDBJ whole genome shotgun (WGS) entry which is preliminary data.</text>
</comment>
<reference evidence="3" key="1">
    <citation type="journal article" date="2019" name="Int. J. Syst. Evol. Microbiol.">
        <title>The Global Catalogue of Microorganisms (GCM) 10K type strain sequencing project: providing services to taxonomists for standard genome sequencing and annotation.</title>
        <authorList>
            <consortium name="The Broad Institute Genomics Platform"/>
            <consortium name="The Broad Institute Genome Sequencing Center for Infectious Disease"/>
            <person name="Wu L."/>
            <person name="Ma J."/>
        </authorList>
    </citation>
    <scope>NUCLEOTIDE SEQUENCE [LARGE SCALE GENOMIC DNA]</scope>
    <source>
        <strain evidence="3">CCUG 39402</strain>
    </source>
</reference>
<dbReference type="Gene3D" id="3.90.1300.10">
    <property type="entry name" value="Amidase signature (AS) domain"/>
    <property type="match status" value="1"/>
</dbReference>
<sequence length="450" mass="46876">MSQTRPPDSPLADIHSTREALKSGETRADEVLARAAAVSRSAACRHVYMPASLDSMEQLKAAPAGLARPLESIPVSVKDLFDVAGQTTAAGSTVLAHAPAATADCLAVARLRAAGAVLAGRTNMVEFAFSGVGTNPHYGTPVNPADTGVERIPGGSSSGAAVSVATGAAMVGLGSDTGGSIRIPAALCGIVGFKSTARLVPTTGALPLSTSLDTVCALTHSVRDAVTVHEVLAARTVQLAGKPLSSCRLAVARTLMQDGMDSTVTQAFERALQVLRQAGAQIEYIALDEIGDLAAINSTGGLSAAESYAWHRQLIAEHEADYDPRVARRILRGASMGAADYIDLLAARRQWTDRMQTRLDGVDAVLSPTVPIVAPSIASVLHDDDEFFRVNGLLLRNTSVVNMLDGCAISLPCHTPGQLPVGLMLWHAALRDDTLLDLALQVESALTQSL</sequence>
<dbReference type="PROSITE" id="PS00571">
    <property type="entry name" value="AMIDASES"/>
    <property type="match status" value="1"/>
</dbReference>
<dbReference type="InterPro" id="IPR023631">
    <property type="entry name" value="Amidase_dom"/>
</dbReference>
<dbReference type="PANTHER" id="PTHR11895:SF176">
    <property type="entry name" value="AMIDASE AMID-RELATED"/>
    <property type="match status" value="1"/>
</dbReference>
<evidence type="ECO:0000313" key="2">
    <source>
        <dbReference type="EMBL" id="MFC6283010.1"/>
    </source>
</evidence>
<dbReference type="Proteomes" id="UP001596270">
    <property type="component" value="Unassembled WGS sequence"/>
</dbReference>
<dbReference type="NCBIfam" id="NF005460">
    <property type="entry name" value="PRK07056.1"/>
    <property type="match status" value="1"/>
</dbReference>
<feature type="domain" description="Amidase" evidence="1">
    <location>
        <begin position="31"/>
        <end position="436"/>
    </location>
</feature>